<gene>
    <name evidence="2" type="ORF">AsFPU1_3400</name>
</gene>
<feature type="domain" description="Tll0287-like" evidence="1">
    <location>
        <begin position="58"/>
        <end position="205"/>
    </location>
</feature>
<dbReference type="Proteomes" id="UP000287247">
    <property type="component" value="Unassembled WGS sequence"/>
</dbReference>
<evidence type="ECO:0000259" key="1">
    <source>
        <dbReference type="Pfam" id="PF11845"/>
    </source>
</evidence>
<dbReference type="InterPro" id="IPR021796">
    <property type="entry name" value="Tll0287-like_dom"/>
</dbReference>
<evidence type="ECO:0000313" key="3">
    <source>
        <dbReference type="Proteomes" id="UP000287247"/>
    </source>
</evidence>
<evidence type="ECO:0000313" key="2">
    <source>
        <dbReference type="EMBL" id="GBF81977.1"/>
    </source>
</evidence>
<proteinExistence type="predicted"/>
<reference evidence="3" key="1">
    <citation type="submission" date="2017-05" db="EMBL/GenBank/DDBJ databases">
        <title>Physiological properties and genetic analysis related to exopolysaccharide production of fresh-water unicellular cyanobacterium Aphanothece sacrum, Suizenji Nori, that has been cultured as a food source in Japan.</title>
        <authorList>
            <person name="Kanesaki Y."/>
            <person name="Yoshikawa S."/>
            <person name="Ohki K."/>
        </authorList>
    </citation>
    <scope>NUCLEOTIDE SEQUENCE [LARGE SCALE GENOMIC DNA]</scope>
    <source>
        <strain evidence="3">FPU1</strain>
    </source>
</reference>
<dbReference type="EMBL" id="BDQK01000014">
    <property type="protein sequence ID" value="GBF81977.1"/>
    <property type="molecule type" value="Genomic_DNA"/>
</dbReference>
<dbReference type="Pfam" id="PF11845">
    <property type="entry name" value="Tll0287-like"/>
    <property type="match status" value="1"/>
</dbReference>
<keyword evidence="3" id="KW-1185">Reference proteome</keyword>
<dbReference type="RefSeq" id="WP_124971523.1">
    <property type="nucleotide sequence ID" value="NZ_BDQK01000014.1"/>
</dbReference>
<organism evidence="2 3">
    <name type="scientific">Aphanothece sacrum FPU1</name>
    <dbReference type="NCBI Taxonomy" id="1920663"/>
    <lineage>
        <taxon>Bacteria</taxon>
        <taxon>Bacillati</taxon>
        <taxon>Cyanobacteriota</taxon>
        <taxon>Cyanophyceae</taxon>
        <taxon>Oscillatoriophycideae</taxon>
        <taxon>Chroococcales</taxon>
        <taxon>Aphanothecaceae</taxon>
        <taxon>Aphanothece</taxon>
    </lineage>
</organism>
<accession>A0A401IL54</accession>
<protein>
    <recommendedName>
        <fullName evidence="1">Tll0287-like domain-containing protein</fullName>
    </recommendedName>
</protein>
<dbReference type="AlphaFoldDB" id="A0A401IL54"/>
<comment type="caution">
    <text evidence="2">The sequence shown here is derived from an EMBL/GenBank/DDBJ whole genome shotgun (WGS) entry which is preliminary data.</text>
</comment>
<dbReference type="OrthoDB" id="456159at2"/>
<name>A0A401IL54_APHSA</name>
<sequence>MNEISNFFQSIRIPMRFIVLIVLAISSWFIVVSCSATNAGQYADNMAPDLIADYIYRIIKSERTIYGKYVVQRLKDENVIRASEHWEQDKSLPLPAQMFRMTAELASENSPFNYGSISPWSLNEGNTPNTDFEKKAMENVLNTGLPFKDYQTKDGKKYFSAVYPDKAVAASCVDCHNSHPIHKQRYPEKIFKVGDVMGGIIINLPLDSQ</sequence>